<name>A0A7K6ESV3_9PASS</name>
<proteinExistence type="predicted"/>
<organism evidence="1 2">
    <name type="scientific">Grantiella picta</name>
    <dbReference type="NCBI Taxonomy" id="266360"/>
    <lineage>
        <taxon>Eukaryota</taxon>
        <taxon>Metazoa</taxon>
        <taxon>Chordata</taxon>
        <taxon>Craniata</taxon>
        <taxon>Vertebrata</taxon>
        <taxon>Euteleostomi</taxon>
        <taxon>Archelosauria</taxon>
        <taxon>Archosauria</taxon>
        <taxon>Dinosauria</taxon>
        <taxon>Saurischia</taxon>
        <taxon>Theropoda</taxon>
        <taxon>Coelurosauria</taxon>
        <taxon>Aves</taxon>
        <taxon>Neognathae</taxon>
        <taxon>Neoaves</taxon>
        <taxon>Telluraves</taxon>
        <taxon>Australaves</taxon>
        <taxon>Passeriformes</taxon>
        <taxon>Meliphagoidea</taxon>
        <taxon>Meliphagidae</taxon>
        <taxon>Grantiella</taxon>
    </lineage>
</organism>
<reference evidence="1 2" key="1">
    <citation type="submission" date="2019-09" db="EMBL/GenBank/DDBJ databases">
        <title>Bird 10,000 Genomes (B10K) Project - Family phase.</title>
        <authorList>
            <person name="Zhang G."/>
        </authorList>
    </citation>
    <scope>NUCLEOTIDE SEQUENCE [LARGE SCALE GENOMIC DNA]</scope>
    <source>
        <strain evidence="1">B10K-DU-029-50</strain>
        <tissue evidence="1">Heart</tissue>
    </source>
</reference>
<accession>A0A7K6ESV3</accession>
<evidence type="ECO:0000313" key="1">
    <source>
        <dbReference type="EMBL" id="NWV41052.1"/>
    </source>
</evidence>
<dbReference type="AlphaFoldDB" id="A0A7K6ESV3"/>
<gene>
    <name evidence="1" type="primary">Itpripl1_3</name>
    <name evidence="1" type="ORF">GRAPIC_R15752</name>
</gene>
<evidence type="ECO:0000313" key="2">
    <source>
        <dbReference type="Proteomes" id="UP000575029"/>
    </source>
</evidence>
<comment type="caution">
    <text evidence="1">The sequence shown here is derived from an EMBL/GenBank/DDBJ whole genome shotgun (WGS) entry which is preliminary data.</text>
</comment>
<sequence>SWTTGLMDDFINYTGRVLSNSFHPMLERAIGVGSAFEGWSPREEDVVYRFLVPMTPPQGHSFHLEMST</sequence>
<protein>
    <submittedName>
        <fullName evidence="1">IPIL1 protein</fullName>
    </submittedName>
</protein>
<feature type="non-terminal residue" evidence="1">
    <location>
        <position position="1"/>
    </location>
</feature>
<dbReference type="EMBL" id="VZRM01006631">
    <property type="protein sequence ID" value="NWV41052.1"/>
    <property type="molecule type" value="Genomic_DNA"/>
</dbReference>
<feature type="non-terminal residue" evidence="1">
    <location>
        <position position="68"/>
    </location>
</feature>
<dbReference type="Proteomes" id="UP000575029">
    <property type="component" value="Unassembled WGS sequence"/>
</dbReference>
<keyword evidence="2" id="KW-1185">Reference proteome</keyword>